<dbReference type="EMBL" id="JAFBFC010000004">
    <property type="protein sequence ID" value="MBM7703545.1"/>
    <property type="molecule type" value="Genomic_DNA"/>
</dbReference>
<comment type="caution">
    <text evidence="1">The sequence shown here is derived from an EMBL/GenBank/DDBJ whole genome shotgun (WGS) entry which is preliminary data.</text>
</comment>
<evidence type="ECO:0000313" key="2">
    <source>
        <dbReference type="Proteomes" id="UP000809829"/>
    </source>
</evidence>
<gene>
    <name evidence="1" type="ORF">JOC83_002394</name>
</gene>
<protein>
    <submittedName>
        <fullName evidence="1">Uncharacterized protein</fullName>
    </submittedName>
</protein>
<proteinExistence type="predicted"/>
<reference evidence="1 2" key="1">
    <citation type="submission" date="2021-01" db="EMBL/GenBank/DDBJ databases">
        <title>Genomic Encyclopedia of Type Strains, Phase IV (KMG-IV): sequencing the most valuable type-strain genomes for metagenomic binning, comparative biology and taxonomic classification.</title>
        <authorList>
            <person name="Goeker M."/>
        </authorList>
    </citation>
    <scope>NUCLEOTIDE SEQUENCE [LARGE SCALE GENOMIC DNA]</scope>
    <source>
        <strain evidence="1 2">DSM 104297</strain>
    </source>
</reference>
<dbReference type="RefSeq" id="WP_205187514.1">
    <property type="nucleotide sequence ID" value="NZ_JAFBFC010000004.1"/>
</dbReference>
<dbReference type="Proteomes" id="UP000809829">
    <property type="component" value="Unassembled WGS sequence"/>
</dbReference>
<keyword evidence="2" id="KW-1185">Reference proteome</keyword>
<evidence type="ECO:0000313" key="1">
    <source>
        <dbReference type="EMBL" id="MBM7703545.1"/>
    </source>
</evidence>
<organism evidence="1 2">
    <name type="scientific">Priestia iocasae</name>
    <dbReference type="NCBI Taxonomy" id="2291674"/>
    <lineage>
        <taxon>Bacteria</taxon>
        <taxon>Bacillati</taxon>
        <taxon>Bacillota</taxon>
        <taxon>Bacilli</taxon>
        <taxon>Bacillales</taxon>
        <taxon>Bacillaceae</taxon>
        <taxon>Priestia</taxon>
    </lineage>
</organism>
<accession>A0ABS2QVP5</accession>
<sequence>MDQQRQLIEQLNAYMVDEDEETKAIIQKTVELVSTKKLSVDSLAKKLEREIDKLV</sequence>
<name>A0ABS2QVP5_9BACI</name>